<gene>
    <name evidence="8" type="ORF">BGZ96_005841</name>
</gene>
<dbReference type="PANTHER" id="PTHR24205:SF16">
    <property type="entry name" value="GH01042P-RELATED"/>
    <property type="match status" value="1"/>
</dbReference>
<dbReference type="PANTHER" id="PTHR24205">
    <property type="entry name" value="FOUR AND A HALF LIM DOMAINS PROTEIN"/>
    <property type="match status" value="1"/>
</dbReference>
<sequence>MGFCHRCGDLVHGANCLKCGGRSVMSVTSGLPSTNSRNDPWISAYQNILEGGVGVSKPSKRMSMPASALSSSSPIAASPITSRPQPLVVQKHCQGCSKQILQAKVFVEPGRPTIIYCEKCYIEKFSKGNCPSCYKPVLTKSDPYVTHNRRSWHTACFACFKCHLNLSTKPMVDLRGRPCCEDCLMAQAGAEQQSPVQEGERTFGDSLTPADRSLSSSPAPSPLRYPTSLRASTNDLDDTLDLTKRLHLNTSPRDLNSDFNLGQTNSPLSAQSYSSQSSFGAPFKANASSGHTSGTSSTHSSLGRNKFPEHSPSSTANPLKTEQNLSAGGPLFSYQRPGSALSIHSYTSSRPESPAPSSQHGQDQRFDSTDDLDSALRDKGSSNNGAEWNNRSESTIHGLRRSRSRSLGGLVDNLNAGLYRPQQVNGGSKYEQNAQPYSRPETPGNKLSPLDAYPASDKVDHVVPEPQPKQQPPQAPQPPIPHAGRSRSRSTVAPSSMGMVRARTEAWMNQAQSATSPPAKTPSQLFAIPGRTSGFGSDSRNVSSFNASIKQTNVNLSEKDVKDPKATVAPLDTEPNRPALYRHGRQRSNTVGEAISFPTVKVDTPLTSPTQQRVTTAIPEGHCHKCFERVTENGIRLPNGDRYHIGCFLCNGCKQVFTESEFHIVFGRPYHPNCVSLAGTTSMMGVVTKCQQCHKVIGNKAIRFAGHSFHPQCFTCTHCSKVLQSTSKFFEVDGRVECDQCCEEQDRARLAPKIVPVARTADHFPAAPSMVASGPGLMATTTASTVAGSSHDGLSRSGSGYGSSMSANASGASSPLRSPGSPVFSYSSSANLLSDSRDQFDGASEHGGMMASPVLMMASPSAVRSTPPPLTSLFSTRTRPLPKFGGVTTCPRCQQAVGVMDQVPGPKSEKWHKKCLNCRECKKVLDSSALTRGEGEAFCRGCFNKTRVRV</sequence>
<feature type="region of interest" description="Disordered" evidence="6">
    <location>
        <begin position="559"/>
        <end position="580"/>
    </location>
</feature>
<dbReference type="InterPro" id="IPR001781">
    <property type="entry name" value="Znf_LIM"/>
</dbReference>
<dbReference type="SMART" id="SM00132">
    <property type="entry name" value="LIM"/>
    <property type="match status" value="4"/>
</dbReference>
<feature type="region of interest" description="Disordered" evidence="6">
    <location>
        <begin position="191"/>
        <end position="236"/>
    </location>
</feature>
<organism evidence="8 9">
    <name type="scientific">Linnemannia gamsii</name>
    <dbReference type="NCBI Taxonomy" id="64522"/>
    <lineage>
        <taxon>Eukaryota</taxon>
        <taxon>Fungi</taxon>
        <taxon>Fungi incertae sedis</taxon>
        <taxon>Mucoromycota</taxon>
        <taxon>Mortierellomycotina</taxon>
        <taxon>Mortierellomycetes</taxon>
        <taxon>Mortierellales</taxon>
        <taxon>Mortierellaceae</taxon>
        <taxon>Linnemannia</taxon>
    </lineage>
</organism>
<keyword evidence="9" id="KW-1185">Reference proteome</keyword>
<feature type="region of interest" description="Disordered" evidence="6">
    <location>
        <begin position="250"/>
        <end position="402"/>
    </location>
</feature>
<feature type="region of interest" description="Disordered" evidence="6">
    <location>
        <begin position="783"/>
        <end position="820"/>
    </location>
</feature>
<dbReference type="EMBL" id="JAAAIM010000279">
    <property type="protein sequence ID" value="KAG0290687.1"/>
    <property type="molecule type" value="Genomic_DNA"/>
</dbReference>
<evidence type="ECO:0000256" key="3">
    <source>
        <dbReference type="ARBA" id="ARBA00022833"/>
    </source>
</evidence>
<evidence type="ECO:0000256" key="5">
    <source>
        <dbReference type="PROSITE-ProRule" id="PRU00125"/>
    </source>
</evidence>
<proteinExistence type="predicted"/>
<keyword evidence="2" id="KW-0677">Repeat</keyword>
<dbReference type="CDD" id="cd08368">
    <property type="entry name" value="LIM"/>
    <property type="match status" value="3"/>
</dbReference>
<feature type="compositionally biased region" description="Basic and acidic residues" evidence="6">
    <location>
        <begin position="362"/>
        <end position="380"/>
    </location>
</feature>
<feature type="compositionally biased region" description="Polar residues" evidence="6">
    <location>
        <begin position="381"/>
        <end position="395"/>
    </location>
</feature>
<dbReference type="Pfam" id="PF00412">
    <property type="entry name" value="LIM"/>
    <property type="match status" value="4"/>
</dbReference>
<feature type="compositionally biased region" description="Low complexity" evidence="6">
    <location>
        <begin position="209"/>
        <end position="226"/>
    </location>
</feature>
<keyword evidence="1 5" id="KW-0479">Metal-binding</keyword>
<feature type="domain" description="LIM zinc-binding" evidence="7">
    <location>
        <begin position="621"/>
        <end position="681"/>
    </location>
</feature>
<keyword evidence="4 5" id="KW-0440">LIM domain</keyword>
<name>A0ABQ7K470_9FUNG</name>
<evidence type="ECO:0000313" key="9">
    <source>
        <dbReference type="Proteomes" id="UP001194696"/>
    </source>
</evidence>
<evidence type="ECO:0000313" key="8">
    <source>
        <dbReference type="EMBL" id="KAG0290687.1"/>
    </source>
</evidence>
<evidence type="ECO:0000256" key="6">
    <source>
        <dbReference type="SAM" id="MobiDB-lite"/>
    </source>
</evidence>
<feature type="compositionally biased region" description="Low complexity" evidence="6">
    <location>
        <begin position="266"/>
        <end position="278"/>
    </location>
</feature>
<reference evidence="8 9" key="1">
    <citation type="journal article" date="2020" name="Fungal Divers.">
        <title>Resolving the Mortierellaceae phylogeny through synthesis of multi-gene phylogenetics and phylogenomics.</title>
        <authorList>
            <person name="Vandepol N."/>
            <person name="Liber J."/>
            <person name="Desiro A."/>
            <person name="Na H."/>
            <person name="Kennedy M."/>
            <person name="Barry K."/>
            <person name="Grigoriev I.V."/>
            <person name="Miller A.N."/>
            <person name="O'Donnell K."/>
            <person name="Stajich J.E."/>
            <person name="Bonito G."/>
        </authorList>
    </citation>
    <scope>NUCLEOTIDE SEQUENCE [LARGE SCALE GENOMIC DNA]</scope>
    <source>
        <strain evidence="8 9">AD045</strain>
    </source>
</reference>
<dbReference type="Proteomes" id="UP001194696">
    <property type="component" value="Unassembled WGS sequence"/>
</dbReference>
<dbReference type="SUPFAM" id="SSF57716">
    <property type="entry name" value="Glucocorticoid receptor-like (DNA-binding domain)"/>
    <property type="match status" value="1"/>
</dbReference>
<evidence type="ECO:0000256" key="4">
    <source>
        <dbReference type="ARBA" id="ARBA00023038"/>
    </source>
</evidence>
<accession>A0ABQ7K470</accession>
<feature type="compositionally biased region" description="Polar residues" evidence="6">
    <location>
        <begin position="422"/>
        <end position="436"/>
    </location>
</feature>
<feature type="domain" description="LIM zinc-binding" evidence="7">
    <location>
        <begin position="128"/>
        <end position="190"/>
    </location>
</feature>
<protein>
    <recommendedName>
        <fullName evidence="7">LIM zinc-binding domain-containing protein</fullName>
    </recommendedName>
</protein>
<keyword evidence="3 5" id="KW-0862">Zinc</keyword>
<evidence type="ECO:0000259" key="7">
    <source>
        <dbReference type="PROSITE" id="PS50023"/>
    </source>
</evidence>
<comment type="caution">
    <text evidence="8">The sequence shown here is derived from an EMBL/GenBank/DDBJ whole genome shotgun (WGS) entry which is preliminary data.</text>
</comment>
<feature type="compositionally biased region" description="Pro residues" evidence="6">
    <location>
        <begin position="465"/>
        <end position="481"/>
    </location>
</feature>
<feature type="region of interest" description="Disordered" evidence="6">
    <location>
        <begin position="418"/>
        <end position="497"/>
    </location>
</feature>
<feature type="compositionally biased region" description="Polar residues" evidence="6">
    <location>
        <begin position="311"/>
        <end position="326"/>
    </location>
</feature>
<dbReference type="PROSITE" id="PS50023">
    <property type="entry name" value="LIM_DOMAIN_2"/>
    <property type="match status" value="4"/>
</dbReference>
<feature type="compositionally biased region" description="Polar residues" evidence="6">
    <location>
        <begin position="342"/>
        <end position="361"/>
    </location>
</feature>
<feature type="compositionally biased region" description="Low complexity" evidence="6">
    <location>
        <begin position="288"/>
        <end position="301"/>
    </location>
</feature>
<dbReference type="Gene3D" id="2.10.110.10">
    <property type="entry name" value="Cysteine Rich Protein"/>
    <property type="match status" value="4"/>
</dbReference>
<evidence type="ECO:0000256" key="1">
    <source>
        <dbReference type="ARBA" id="ARBA00022723"/>
    </source>
</evidence>
<dbReference type="PROSITE" id="PS00478">
    <property type="entry name" value="LIM_DOMAIN_1"/>
    <property type="match status" value="3"/>
</dbReference>
<evidence type="ECO:0000256" key="2">
    <source>
        <dbReference type="ARBA" id="ARBA00022737"/>
    </source>
</evidence>
<feature type="domain" description="LIM zinc-binding" evidence="7">
    <location>
        <begin position="688"/>
        <end position="748"/>
    </location>
</feature>
<feature type="domain" description="LIM zinc-binding" evidence="7">
    <location>
        <begin position="888"/>
        <end position="949"/>
    </location>
</feature>
<feature type="compositionally biased region" description="Polar residues" evidence="6">
    <location>
        <begin position="250"/>
        <end position="265"/>
    </location>
</feature>